<name>A0A6I4J2F0_9SPHN</name>
<dbReference type="AlphaFoldDB" id="A0A6I4J2F0"/>
<evidence type="ECO:0000256" key="1">
    <source>
        <dbReference type="SAM" id="Phobius"/>
    </source>
</evidence>
<dbReference type="Proteomes" id="UP000441389">
    <property type="component" value="Unassembled WGS sequence"/>
</dbReference>
<keyword evidence="1" id="KW-1133">Transmembrane helix</keyword>
<gene>
    <name evidence="2" type="ORF">GON01_11820</name>
</gene>
<comment type="caution">
    <text evidence="2">The sequence shown here is derived from an EMBL/GenBank/DDBJ whole genome shotgun (WGS) entry which is preliminary data.</text>
</comment>
<organism evidence="2 3">
    <name type="scientific">Sphingomonas horti</name>
    <dbReference type="NCBI Taxonomy" id="2682842"/>
    <lineage>
        <taxon>Bacteria</taxon>
        <taxon>Pseudomonadati</taxon>
        <taxon>Pseudomonadota</taxon>
        <taxon>Alphaproteobacteria</taxon>
        <taxon>Sphingomonadales</taxon>
        <taxon>Sphingomonadaceae</taxon>
        <taxon>Sphingomonas</taxon>
    </lineage>
</organism>
<protein>
    <submittedName>
        <fullName evidence="2">Uncharacterized protein</fullName>
    </submittedName>
</protein>
<dbReference type="RefSeq" id="WP_157027587.1">
    <property type="nucleotide sequence ID" value="NZ_WQMS01000014.1"/>
</dbReference>
<keyword evidence="3" id="KW-1185">Reference proteome</keyword>
<keyword evidence="1" id="KW-0812">Transmembrane</keyword>
<reference evidence="2 3" key="1">
    <citation type="submission" date="2019-12" db="EMBL/GenBank/DDBJ databases">
        <authorList>
            <person name="Huq M.A."/>
        </authorList>
    </citation>
    <scope>NUCLEOTIDE SEQUENCE [LARGE SCALE GENOMIC DNA]</scope>
    <source>
        <strain evidence="2 3">MAH-20</strain>
    </source>
</reference>
<accession>A0A6I4J2F0</accession>
<sequence length="85" mass="8910">MAEERVVERTVEREPHTTVIERRGSGAGVVIGILVLVAIALLAWFLFAQNRNDAVRTDAVTGAAQSVGHAADKVGDAADKAADGK</sequence>
<proteinExistence type="predicted"/>
<evidence type="ECO:0000313" key="2">
    <source>
        <dbReference type="EMBL" id="MVO78615.1"/>
    </source>
</evidence>
<dbReference type="EMBL" id="WQMS01000014">
    <property type="protein sequence ID" value="MVO78615.1"/>
    <property type="molecule type" value="Genomic_DNA"/>
</dbReference>
<evidence type="ECO:0000313" key="3">
    <source>
        <dbReference type="Proteomes" id="UP000441389"/>
    </source>
</evidence>
<feature type="transmembrane region" description="Helical" evidence="1">
    <location>
        <begin position="27"/>
        <end position="47"/>
    </location>
</feature>
<keyword evidence="1" id="KW-0472">Membrane</keyword>